<sequence length="88" mass="10123">MVLTDHVFDKVRSIDMTLAEFEELLGGGAVIEEAAVDDGVKELVLIIEWTRPLHVVVVVDDIREEERIVTVYEPDKERWSADYKVRKP</sequence>
<keyword evidence="2" id="KW-1185">Reference proteome</keyword>
<dbReference type="OrthoDB" id="9791640at2"/>
<reference evidence="1 2" key="1">
    <citation type="submission" date="2018-09" db="EMBL/GenBank/DDBJ databases">
        <title>Complete genome sequence of Euzebya sp. DY32-46 isolated from seawater of Pacific Ocean.</title>
        <authorList>
            <person name="Xu L."/>
            <person name="Wu Y.-H."/>
            <person name="Xu X.-W."/>
        </authorList>
    </citation>
    <scope>NUCLEOTIDE SEQUENCE [LARGE SCALE GENOMIC DNA]</scope>
    <source>
        <strain evidence="1 2">DY32-46</strain>
    </source>
</reference>
<evidence type="ECO:0000313" key="1">
    <source>
        <dbReference type="EMBL" id="AXV06848.1"/>
    </source>
</evidence>
<dbReference type="EMBL" id="CP031165">
    <property type="protein sequence ID" value="AXV06848.1"/>
    <property type="molecule type" value="Genomic_DNA"/>
</dbReference>
<name>A0A346XXA1_9ACTN</name>
<accession>A0A346XXA1</accession>
<protein>
    <recommendedName>
        <fullName evidence="3">DUF4258 domain-containing protein</fullName>
    </recommendedName>
</protein>
<gene>
    <name evidence="1" type="ORF">DVS28_a2166</name>
</gene>
<dbReference type="Proteomes" id="UP000264006">
    <property type="component" value="Chromosome"/>
</dbReference>
<dbReference type="AlphaFoldDB" id="A0A346XXA1"/>
<dbReference type="RefSeq" id="WP_114591438.1">
    <property type="nucleotide sequence ID" value="NZ_CAXIBR010000058.1"/>
</dbReference>
<organism evidence="1 2">
    <name type="scientific">Euzebya pacifica</name>
    <dbReference type="NCBI Taxonomy" id="1608957"/>
    <lineage>
        <taxon>Bacteria</taxon>
        <taxon>Bacillati</taxon>
        <taxon>Actinomycetota</taxon>
        <taxon>Nitriliruptoria</taxon>
        <taxon>Euzebyales</taxon>
    </lineage>
</organism>
<dbReference type="KEGG" id="euz:DVS28_a2166"/>
<proteinExistence type="predicted"/>
<evidence type="ECO:0008006" key="3">
    <source>
        <dbReference type="Google" id="ProtNLM"/>
    </source>
</evidence>
<evidence type="ECO:0000313" key="2">
    <source>
        <dbReference type="Proteomes" id="UP000264006"/>
    </source>
</evidence>